<proteinExistence type="predicted"/>
<protein>
    <submittedName>
        <fullName evidence="1">Uncharacterized protein</fullName>
    </submittedName>
</protein>
<keyword evidence="2" id="KW-1185">Reference proteome</keyword>
<dbReference type="EMBL" id="JASCZI010064677">
    <property type="protein sequence ID" value="MED6141748.1"/>
    <property type="molecule type" value="Genomic_DNA"/>
</dbReference>
<dbReference type="Proteomes" id="UP001341840">
    <property type="component" value="Unassembled WGS sequence"/>
</dbReference>
<organism evidence="1 2">
    <name type="scientific">Stylosanthes scabra</name>
    <dbReference type="NCBI Taxonomy" id="79078"/>
    <lineage>
        <taxon>Eukaryota</taxon>
        <taxon>Viridiplantae</taxon>
        <taxon>Streptophyta</taxon>
        <taxon>Embryophyta</taxon>
        <taxon>Tracheophyta</taxon>
        <taxon>Spermatophyta</taxon>
        <taxon>Magnoliopsida</taxon>
        <taxon>eudicotyledons</taxon>
        <taxon>Gunneridae</taxon>
        <taxon>Pentapetalae</taxon>
        <taxon>rosids</taxon>
        <taxon>fabids</taxon>
        <taxon>Fabales</taxon>
        <taxon>Fabaceae</taxon>
        <taxon>Papilionoideae</taxon>
        <taxon>50 kb inversion clade</taxon>
        <taxon>dalbergioids sensu lato</taxon>
        <taxon>Dalbergieae</taxon>
        <taxon>Pterocarpus clade</taxon>
        <taxon>Stylosanthes</taxon>
    </lineage>
</organism>
<name>A0ABU6T183_9FABA</name>
<gene>
    <name evidence="1" type="ORF">PIB30_106607</name>
</gene>
<accession>A0ABU6T183</accession>
<sequence>MMNFPMNQNTEMPISIFPLGRTPGISNITTKGSFQEEVTPEVIGAGEFVPKYDIFGELQKPQDWEMGQSRDANVMIGTPVFSVSESMEQGTIQNQHLNTFVADN</sequence>
<reference evidence="1 2" key="1">
    <citation type="journal article" date="2023" name="Plants (Basel)">
        <title>Bridging the Gap: Combining Genomics and Transcriptomics Approaches to Understand Stylosanthes scabra, an Orphan Legume from the Brazilian Caatinga.</title>
        <authorList>
            <person name="Ferreira-Neto J.R.C."/>
            <person name="da Silva M.D."/>
            <person name="Binneck E."/>
            <person name="de Melo N.F."/>
            <person name="da Silva R.H."/>
            <person name="de Melo A.L.T.M."/>
            <person name="Pandolfi V."/>
            <person name="Bustamante F.O."/>
            <person name="Brasileiro-Vidal A.C."/>
            <person name="Benko-Iseppon A.M."/>
        </authorList>
    </citation>
    <scope>NUCLEOTIDE SEQUENCE [LARGE SCALE GENOMIC DNA]</scope>
    <source>
        <tissue evidence="1">Leaves</tissue>
    </source>
</reference>
<evidence type="ECO:0000313" key="2">
    <source>
        <dbReference type="Proteomes" id="UP001341840"/>
    </source>
</evidence>
<comment type="caution">
    <text evidence="1">The sequence shown here is derived from an EMBL/GenBank/DDBJ whole genome shotgun (WGS) entry which is preliminary data.</text>
</comment>
<evidence type="ECO:0000313" key="1">
    <source>
        <dbReference type="EMBL" id="MED6141748.1"/>
    </source>
</evidence>